<dbReference type="InterPro" id="IPR044965">
    <property type="entry name" value="Glyco_hydro_17_plant"/>
</dbReference>
<sequence>MDYQMLFFCVVAFFLVTQTGIQGIGVNYGLLGDNLPTPDKVIALLQSRNIQKIRLFDPNHDVLNALEGSGIEVVLGVLNQDLNQLATDPSFATIWVNTHVIPYASTVHFKYVSAGNEVIPGPLSMYVLPAMQNLVNALRSANLGIPVTTCVSTQVLGSSYPPSNGVFSEDVAPNMVPITRFLEANQSPLLVNIYPYFAYASDPVNIRLDYALFTAADVVVTDVYMGYRNLFDAIVDAAYVALEKAGGASVEIVVAESGWPSAGNGDIATIGNAESYVNGLIDHIESGVGTPRRPGRVVETYLFAMFNEDLKPAGTEQNFGLYYPDMTEVYHVNF</sequence>
<evidence type="ECO:0000256" key="3">
    <source>
        <dbReference type="ARBA" id="ARBA00023295"/>
    </source>
</evidence>
<keyword evidence="2 5" id="KW-0378">Hydrolase</keyword>
<proteinExistence type="inferred from homology"/>
<reference evidence="7 8" key="1">
    <citation type="submission" date="2020-04" db="EMBL/GenBank/DDBJ databases">
        <title>Plant Genome Project.</title>
        <authorList>
            <person name="Zhang R.-G."/>
        </authorList>
    </citation>
    <scope>NUCLEOTIDE SEQUENCE [LARGE SCALE GENOMIC DNA]</scope>
    <source>
        <strain evidence="7">YNK0</strain>
        <tissue evidence="7">Leaf</tissue>
    </source>
</reference>
<dbReference type="GO" id="GO:0005975">
    <property type="term" value="P:carbohydrate metabolic process"/>
    <property type="evidence" value="ECO:0007669"/>
    <property type="project" value="InterPro"/>
</dbReference>
<protein>
    <recommendedName>
        <fullName evidence="9">Glucan endo-1,3-beta-D-glucosidase</fullName>
    </recommendedName>
</protein>
<evidence type="ECO:0000256" key="1">
    <source>
        <dbReference type="ARBA" id="ARBA00008773"/>
    </source>
</evidence>
<organism evidence="7 8">
    <name type="scientific">Tetracentron sinense</name>
    <name type="common">Spur-leaf</name>
    <dbReference type="NCBI Taxonomy" id="13715"/>
    <lineage>
        <taxon>Eukaryota</taxon>
        <taxon>Viridiplantae</taxon>
        <taxon>Streptophyta</taxon>
        <taxon>Embryophyta</taxon>
        <taxon>Tracheophyta</taxon>
        <taxon>Spermatophyta</taxon>
        <taxon>Magnoliopsida</taxon>
        <taxon>Trochodendrales</taxon>
        <taxon>Trochodendraceae</taxon>
        <taxon>Tetracentron</taxon>
    </lineage>
</organism>
<dbReference type="InterPro" id="IPR017853">
    <property type="entry name" value="GH"/>
</dbReference>
<dbReference type="EMBL" id="JABCRI010000019">
    <property type="protein sequence ID" value="KAF8389449.1"/>
    <property type="molecule type" value="Genomic_DNA"/>
</dbReference>
<comment type="caution">
    <text evidence="7">The sequence shown here is derived from an EMBL/GenBank/DDBJ whole genome shotgun (WGS) entry which is preliminary data.</text>
</comment>
<dbReference type="SUPFAM" id="SSF51445">
    <property type="entry name" value="(Trans)glycosidases"/>
    <property type="match status" value="1"/>
</dbReference>
<keyword evidence="6" id="KW-0732">Signal</keyword>
<dbReference type="PROSITE" id="PS00587">
    <property type="entry name" value="GLYCOSYL_HYDROL_F17"/>
    <property type="match status" value="1"/>
</dbReference>
<keyword evidence="8" id="KW-1185">Reference proteome</keyword>
<dbReference type="AlphaFoldDB" id="A0A835D726"/>
<dbReference type="Gene3D" id="3.20.20.80">
    <property type="entry name" value="Glycosidases"/>
    <property type="match status" value="1"/>
</dbReference>
<keyword evidence="3 5" id="KW-0326">Glycosidase</keyword>
<evidence type="ECO:0008006" key="9">
    <source>
        <dbReference type="Google" id="ProtNLM"/>
    </source>
</evidence>
<dbReference type="OMA" id="QANGYPL"/>
<evidence type="ECO:0000313" key="7">
    <source>
        <dbReference type="EMBL" id="KAF8389449.1"/>
    </source>
</evidence>
<gene>
    <name evidence="7" type="ORF">HHK36_026144</name>
</gene>
<evidence type="ECO:0000256" key="5">
    <source>
        <dbReference type="RuleBase" id="RU004336"/>
    </source>
</evidence>
<evidence type="ECO:0000256" key="6">
    <source>
        <dbReference type="SAM" id="SignalP"/>
    </source>
</evidence>
<comment type="similarity">
    <text evidence="1 4">Belongs to the glycosyl hydrolase 17 family.</text>
</comment>
<dbReference type="FunFam" id="3.20.20.80:FF:000010">
    <property type="entry name" value="glucan endo-1,3-beta-glucosidase, basic"/>
    <property type="match status" value="1"/>
</dbReference>
<evidence type="ECO:0000256" key="2">
    <source>
        <dbReference type="ARBA" id="ARBA00022801"/>
    </source>
</evidence>
<feature type="signal peptide" evidence="6">
    <location>
        <begin position="1"/>
        <end position="23"/>
    </location>
</feature>
<accession>A0A835D726</accession>
<dbReference type="OrthoDB" id="941679at2759"/>
<evidence type="ECO:0000256" key="4">
    <source>
        <dbReference type="RuleBase" id="RU004335"/>
    </source>
</evidence>
<evidence type="ECO:0000313" key="8">
    <source>
        <dbReference type="Proteomes" id="UP000655225"/>
    </source>
</evidence>
<dbReference type="Pfam" id="PF00332">
    <property type="entry name" value="Glyco_hydro_17"/>
    <property type="match status" value="1"/>
</dbReference>
<dbReference type="GO" id="GO:0004553">
    <property type="term" value="F:hydrolase activity, hydrolyzing O-glycosyl compounds"/>
    <property type="evidence" value="ECO:0007669"/>
    <property type="project" value="InterPro"/>
</dbReference>
<dbReference type="PANTHER" id="PTHR32227">
    <property type="entry name" value="GLUCAN ENDO-1,3-BETA-GLUCOSIDASE BG1-RELATED-RELATED"/>
    <property type="match status" value="1"/>
</dbReference>
<name>A0A835D726_TETSI</name>
<dbReference type="InterPro" id="IPR000490">
    <property type="entry name" value="Glyco_hydro_17"/>
</dbReference>
<feature type="chain" id="PRO_5032999101" description="Glucan endo-1,3-beta-D-glucosidase" evidence="6">
    <location>
        <begin position="24"/>
        <end position="334"/>
    </location>
</feature>
<dbReference type="Proteomes" id="UP000655225">
    <property type="component" value="Unassembled WGS sequence"/>
</dbReference>